<proteinExistence type="predicted"/>
<dbReference type="InterPro" id="IPR012495">
    <property type="entry name" value="TadE-like_dom"/>
</dbReference>
<evidence type="ECO:0000313" key="3">
    <source>
        <dbReference type="EMBL" id="NHZ44749.1"/>
    </source>
</evidence>
<feature type="domain" description="TadE-like" evidence="2">
    <location>
        <begin position="20"/>
        <end position="62"/>
    </location>
</feature>
<protein>
    <recommendedName>
        <fullName evidence="2">TadE-like domain-containing protein</fullName>
    </recommendedName>
</protein>
<evidence type="ECO:0000259" key="2">
    <source>
        <dbReference type="Pfam" id="PF07811"/>
    </source>
</evidence>
<evidence type="ECO:0000313" key="4">
    <source>
        <dbReference type="Proteomes" id="UP000819052"/>
    </source>
</evidence>
<keyword evidence="1" id="KW-1133">Transmembrane helix</keyword>
<name>A0ABX0MMG7_9BURK</name>
<keyword evidence="4" id="KW-1185">Reference proteome</keyword>
<organism evidence="3 4">
    <name type="scientific">Massilia aquatica</name>
    <dbReference type="NCBI Taxonomy" id="2609000"/>
    <lineage>
        <taxon>Bacteria</taxon>
        <taxon>Pseudomonadati</taxon>
        <taxon>Pseudomonadota</taxon>
        <taxon>Betaproteobacteria</taxon>
        <taxon>Burkholderiales</taxon>
        <taxon>Oxalobacteraceae</taxon>
        <taxon>Telluria group</taxon>
        <taxon>Massilia</taxon>
    </lineage>
</organism>
<dbReference type="RefSeq" id="WP_167081704.1">
    <property type="nucleotide sequence ID" value="NZ_VVIW01000039.1"/>
</dbReference>
<dbReference type="Proteomes" id="UP000819052">
    <property type="component" value="Unassembled WGS sequence"/>
</dbReference>
<feature type="transmembrane region" description="Helical" evidence="1">
    <location>
        <begin position="21"/>
        <end position="41"/>
    </location>
</feature>
<reference evidence="3 4" key="1">
    <citation type="submission" date="2019-09" db="EMBL/GenBank/DDBJ databases">
        <title>Taxonomy of Antarctic Massilia spp.: description of Massilia rubra sp. nov., Massilia aquatica sp. nov., Massilia mucilaginosa sp. nov., Massilia frigida sp. nov. isolated from streams, lakes and regoliths.</title>
        <authorList>
            <person name="Holochova P."/>
            <person name="Sedlacek I."/>
            <person name="Kralova S."/>
            <person name="Maslanova I."/>
            <person name="Busse H.-J."/>
            <person name="Stankova E."/>
            <person name="Vrbovska V."/>
            <person name="Kovarovic V."/>
            <person name="Bartak M."/>
            <person name="Svec P."/>
            <person name="Pantucek R."/>
        </authorList>
    </citation>
    <scope>NUCLEOTIDE SEQUENCE [LARGE SCALE GENOMIC DNA]</scope>
    <source>
        <strain evidence="3 4">CCM 8693</strain>
    </source>
</reference>
<sequence>MINLPASRHDRPQRRARQRGATLIEFALTLPLFLLFMLGLFEVARAMYLWNALADATRNAARAAATIDANDKDALAALNQDAGVAPRAGGMVLGAAGGDARLVIAHLRSDFTPVSAVPACPSRNIINCNAKPDGSTCVRYVQARLCAPGAGAECVPASYKPLFSGQYLAWSFPYPTFATVTPAGSLGHQSGVTEACPAF</sequence>
<gene>
    <name evidence="3" type="ORF">F1609_32035</name>
</gene>
<comment type="caution">
    <text evidence="3">The sequence shown here is derived from an EMBL/GenBank/DDBJ whole genome shotgun (WGS) entry which is preliminary data.</text>
</comment>
<dbReference type="Pfam" id="PF07811">
    <property type="entry name" value="TadE"/>
    <property type="match status" value="1"/>
</dbReference>
<keyword evidence="1" id="KW-0472">Membrane</keyword>
<dbReference type="EMBL" id="VVIW01000039">
    <property type="protein sequence ID" value="NHZ44749.1"/>
    <property type="molecule type" value="Genomic_DNA"/>
</dbReference>
<evidence type="ECO:0000256" key="1">
    <source>
        <dbReference type="SAM" id="Phobius"/>
    </source>
</evidence>
<keyword evidence="1" id="KW-0812">Transmembrane</keyword>
<accession>A0ABX0MMG7</accession>